<proteinExistence type="predicted"/>
<reference evidence="2" key="1">
    <citation type="submission" date="2021-06" db="EMBL/GenBank/DDBJ databases">
        <authorList>
            <person name="Kallberg Y."/>
            <person name="Tangrot J."/>
            <person name="Rosling A."/>
        </authorList>
    </citation>
    <scope>NUCLEOTIDE SEQUENCE</scope>
    <source>
        <strain evidence="2">FL130A</strain>
    </source>
</reference>
<name>A0A9N9D3L4_9GLOM</name>
<feature type="region of interest" description="Disordered" evidence="1">
    <location>
        <begin position="70"/>
        <end position="108"/>
    </location>
</feature>
<sequence length="108" mass="12036">MNPKYQARLFSASRVGISRSAGISSSSTCMYEEMNSFHSRRAYFVEGRNKTLAGERWSEEATKLAIKARTENETNQMMSGRPGKRRSQRNVKIEMPSGENGVRGPGGT</sequence>
<evidence type="ECO:0000313" key="2">
    <source>
        <dbReference type="EMBL" id="CAG8623980.1"/>
    </source>
</evidence>
<keyword evidence="3" id="KW-1185">Reference proteome</keyword>
<dbReference type="Proteomes" id="UP000789508">
    <property type="component" value="Unassembled WGS sequence"/>
</dbReference>
<organism evidence="2 3">
    <name type="scientific">Ambispora leptoticha</name>
    <dbReference type="NCBI Taxonomy" id="144679"/>
    <lineage>
        <taxon>Eukaryota</taxon>
        <taxon>Fungi</taxon>
        <taxon>Fungi incertae sedis</taxon>
        <taxon>Mucoromycota</taxon>
        <taxon>Glomeromycotina</taxon>
        <taxon>Glomeromycetes</taxon>
        <taxon>Archaeosporales</taxon>
        <taxon>Ambisporaceae</taxon>
        <taxon>Ambispora</taxon>
    </lineage>
</organism>
<gene>
    <name evidence="2" type="ORF">ALEPTO_LOCUS9084</name>
</gene>
<dbReference type="EMBL" id="CAJVPS010006318">
    <property type="protein sequence ID" value="CAG8623980.1"/>
    <property type="molecule type" value="Genomic_DNA"/>
</dbReference>
<protein>
    <submittedName>
        <fullName evidence="2">3025_t:CDS:1</fullName>
    </submittedName>
</protein>
<accession>A0A9N9D3L4</accession>
<evidence type="ECO:0000256" key="1">
    <source>
        <dbReference type="SAM" id="MobiDB-lite"/>
    </source>
</evidence>
<comment type="caution">
    <text evidence="2">The sequence shown here is derived from an EMBL/GenBank/DDBJ whole genome shotgun (WGS) entry which is preliminary data.</text>
</comment>
<evidence type="ECO:0000313" key="3">
    <source>
        <dbReference type="Proteomes" id="UP000789508"/>
    </source>
</evidence>
<dbReference type="AlphaFoldDB" id="A0A9N9D3L4"/>